<accession>A0A2S5A1J7</accession>
<dbReference type="OrthoDB" id="9796999at2"/>
<dbReference type="AlphaFoldDB" id="A0A2S5A1J7"/>
<organism evidence="1 2">
    <name type="scientific">Flavobacterium alvei</name>
    <dbReference type="NCBI Taxonomy" id="2080416"/>
    <lineage>
        <taxon>Bacteria</taxon>
        <taxon>Pseudomonadati</taxon>
        <taxon>Bacteroidota</taxon>
        <taxon>Flavobacteriia</taxon>
        <taxon>Flavobacteriales</taxon>
        <taxon>Flavobacteriaceae</taxon>
        <taxon>Flavobacterium</taxon>
    </lineage>
</organism>
<protein>
    <recommendedName>
        <fullName evidence="3">Bacteriocin-protection protein</fullName>
    </recommendedName>
</protein>
<dbReference type="Proteomes" id="UP000237310">
    <property type="component" value="Unassembled WGS sequence"/>
</dbReference>
<proteinExistence type="predicted"/>
<name>A0A2S5A1J7_9FLAO</name>
<reference evidence="1 2" key="1">
    <citation type="submission" date="2018-01" db="EMBL/GenBank/DDBJ databases">
        <authorList>
            <person name="Gaut B.S."/>
            <person name="Morton B.R."/>
            <person name="Clegg M.T."/>
            <person name="Duvall M.R."/>
        </authorList>
    </citation>
    <scope>NUCLEOTIDE SEQUENCE [LARGE SCALE GENOMIC DNA]</scope>
    <source>
        <strain evidence="1 2">HR-AY</strain>
    </source>
</reference>
<dbReference type="EMBL" id="PQVG01000012">
    <property type="protein sequence ID" value="POY36179.1"/>
    <property type="molecule type" value="Genomic_DNA"/>
</dbReference>
<keyword evidence="2" id="KW-1185">Reference proteome</keyword>
<comment type="caution">
    <text evidence="1">The sequence shown here is derived from an EMBL/GenBank/DDBJ whole genome shotgun (WGS) entry which is preliminary data.</text>
</comment>
<evidence type="ECO:0000313" key="2">
    <source>
        <dbReference type="Proteomes" id="UP000237310"/>
    </source>
</evidence>
<sequence>MLELECLVRQLLNKYNFNYLDKKEQHYFKNAKEWREWLHENHTKSTGICLIFYKVGSTFESMRWEEAVQVAICYGWIDSTVKKMDDERRKQVFSPRKDKSVWSKLNKTYIEKLLKENLIHESGLAKIEIAKQNGSWNSLDAVEELIIPEDLKMAFEQNEIAFENYKKFSPSYRKSYLYWLNQAKREETRSSRIVQIINFCQQNKKSRE</sequence>
<dbReference type="Pfam" id="PF13376">
    <property type="entry name" value="OmdA"/>
    <property type="match status" value="1"/>
</dbReference>
<evidence type="ECO:0008006" key="3">
    <source>
        <dbReference type="Google" id="ProtNLM"/>
    </source>
</evidence>
<evidence type="ECO:0000313" key="1">
    <source>
        <dbReference type="EMBL" id="POY36179.1"/>
    </source>
</evidence>
<gene>
    <name evidence="1" type="ORF">C3L50_15540</name>
</gene>